<dbReference type="PANTHER" id="PTHR35337:SF1">
    <property type="entry name" value="SLR1478 PROTEIN"/>
    <property type="match status" value="1"/>
</dbReference>
<dbReference type="PANTHER" id="PTHR35337">
    <property type="entry name" value="SLR1478 PROTEIN"/>
    <property type="match status" value="1"/>
</dbReference>
<organism evidence="2">
    <name type="scientific">hydrocarbon metagenome</name>
    <dbReference type="NCBI Taxonomy" id="938273"/>
    <lineage>
        <taxon>unclassified sequences</taxon>
        <taxon>metagenomes</taxon>
        <taxon>ecological metagenomes</taxon>
    </lineage>
</organism>
<reference evidence="2" key="1">
    <citation type="journal article" date="2015" name="Proc. Natl. Acad. Sci. U.S.A.">
        <title>Networks of energetic and metabolic interactions define dynamics in microbial communities.</title>
        <authorList>
            <person name="Embree M."/>
            <person name="Liu J.K."/>
            <person name="Al-Bassam M.M."/>
            <person name="Zengler K."/>
        </authorList>
    </citation>
    <scope>NUCLEOTIDE SEQUENCE</scope>
</reference>
<dbReference type="Pfam" id="PF01944">
    <property type="entry name" value="SpoIIM"/>
    <property type="match status" value="1"/>
</dbReference>
<gene>
    <name evidence="2" type="ORF">ASZ90_013616</name>
</gene>
<proteinExistence type="predicted"/>
<sequence>MSIKDDAAYLRSIYIYVAISVFLFALTAVMGYYTAQLDPEFAASWTEELEMLAWILEQPPLMIMIIIFLKNLLASATAMLLGLGLGIVPMIVATTNGFLLGIVGYSAVEQKGWLYLAAGILPHGIIELPVVLLSIAIGLRLGHMLALSLLKESSDLSGEMRVAIHFLLRWIMPLLLLAAAIETFITPFIISRVA</sequence>
<evidence type="ECO:0000256" key="1">
    <source>
        <dbReference type="SAM" id="Phobius"/>
    </source>
</evidence>
<feature type="transmembrane region" description="Helical" evidence="1">
    <location>
        <begin position="170"/>
        <end position="190"/>
    </location>
</feature>
<comment type="caution">
    <text evidence="2">The sequence shown here is derived from an EMBL/GenBank/DDBJ whole genome shotgun (WGS) entry which is preliminary data.</text>
</comment>
<keyword evidence="1" id="KW-0812">Transmembrane</keyword>
<protein>
    <submittedName>
        <fullName evidence="2">Integral membrane protein</fullName>
    </submittedName>
</protein>
<name>A0A0W8F7Z9_9ZZZZ</name>
<evidence type="ECO:0000313" key="2">
    <source>
        <dbReference type="EMBL" id="KUG16706.1"/>
    </source>
</evidence>
<keyword evidence="1" id="KW-1133">Transmembrane helix</keyword>
<keyword evidence="1" id="KW-0472">Membrane</keyword>
<dbReference type="InterPro" id="IPR002798">
    <property type="entry name" value="SpoIIM-like"/>
</dbReference>
<accession>A0A0W8F7Z9</accession>
<feature type="transmembrane region" description="Helical" evidence="1">
    <location>
        <begin position="12"/>
        <end position="33"/>
    </location>
</feature>
<feature type="transmembrane region" description="Helical" evidence="1">
    <location>
        <begin position="53"/>
        <end position="73"/>
    </location>
</feature>
<feature type="transmembrane region" description="Helical" evidence="1">
    <location>
        <begin position="80"/>
        <end position="108"/>
    </location>
</feature>
<dbReference type="EMBL" id="LNQE01001483">
    <property type="protein sequence ID" value="KUG16706.1"/>
    <property type="molecule type" value="Genomic_DNA"/>
</dbReference>
<dbReference type="AlphaFoldDB" id="A0A0W8F7Z9"/>